<comment type="caution">
    <text evidence="2">The sequence shown here is derived from an EMBL/GenBank/DDBJ whole genome shotgun (WGS) entry which is preliminary data.</text>
</comment>
<dbReference type="Gene3D" id="3.40.1680.10">
    <property type="entry name" value="yp_829618.1 domain like"/>
    <property type="match status" value="1"/>
</dbReference>
<protein>
    <recommendedName>
        <fullName evidence="1">DUF7793 domain-containing protein</fullName>
    </recommendedName>
</protein>
<dbReference type="InterPro" id="IPR056695">
    <property type="entry name" value="DUF7793"/>
</dbReference>
<dbReference type="Gene3D" id="3.40.970.30">
    <property type="entry name" value="yp_829618.1 like domains"/>
    <property type="match status" value="1"/>
</dbReference>
<accession>A0ABN2NEH3</accession>
<name>A0ABN2NEH3_9PSEU</name>
<feature type="domain" description="DUF7793" evidence="1">
    <location>
        <begin position="8"/>
        <end position="111"/>
    </location>
</feature>
<proteinExistence type="predicted"/>
<organism evidence="2 3">
    <name type="scientific">Pseudonocardia ailaonensis</name>
    <dbReference type="NCBI Taxonomy" id="367279"/>
    <lineage>
        <taxon>Bacteria</taxon>
        <taxon>Bacillati</taxon>
        <taxon>Actinomycetota</taxon>
        <taxon>Actinomycetes</taxon>
        <taxon>Pseudonocardiales</taxon>
        <taxon>Pseudonocardiaceae</taxon>
        <taxon>Pseudonocardia</taxon>
    </lineage>
</organism>
<dbReference type="Proteomes" id="UP001500449">
    <property type="component" value="Unassembled WGS sequence"/>
</dbReference>
<dbReference type="Pfam" id="PF25056">
    <property type="entry name" value="DUF7793"/>
    <property type="match status" value="1"/>
</dbReference>
<evidence type="ECO:0000313" key="3">
    <source>
        <dbReference type="Proteomes" id="UP001500449"/>
    </source>
</evidence>
<keyword evidence="3" id="KW-1185">Reference proteome</keyword>
<dbReference type="EMBL" id="BAAAQK010000018">
    <property type="protein sequence ID" value="GAA1860486.1"/>
    <property type="molecule type" value="Genomic_DNA"/>
</dbReference>
<sequence length="114" mass="12402">MDVAAEPDGLVRLSWSPGTRVTGELAEIAMARVDAVNGDTENPLLVAMRLTAEVTRDARMVFARKCSANRIALLGSSAVDRVMANFALGVRTQPVPTRFFTDEAAALDWLRRGR</sequence>
<evidence type="ECO:0000259" key="1">
    <source>
        <dbReference type="Pfam" id="PF25056"/>
    </source>
</evidence>
<gene>
    <name evidence="2" type="ORF">GCM10009836_45810</name>
</gene>
<evidence type="ECO:0000313" key="2">
    <source>
        <dbReference type="EMBL" id="GAA1860486.1"/>
    </source>
</evidence>
<reference evidence="2 3" key="1">
    <citation type="journal article" date="2019" name="Int. J. Syst. Evol. Microbiol.">
        <title>The Global Catalogue of Microorganisms (GCM) 10K type strain sequencing project: providing services to taxonomists for standard genome sequencing and annotation.</title>
        <authorList>
            <consortium name="The Broad Institute Genomics Platform"/>
            <consortium name="The Broad Institute Genome Sequencing Center for Infectious Disease"/>
            <person name="Wu L."/>
            <person name="Ma J."/>
        </authorList>
    </citation>
    <scope>NUCLEOTIDE SEQUENCE [LARGE SCALE GENOMIC DNA]</scope>
    <source>
        <strain evidence="2 3">JCM 16009</strain>
    </source>
</reference>